<dbReference type="OrthoDB" id="1684102at2759"/>
<dbReference type="InterPro" id="IPR013057">
    <property type="entry name" value="AA_transpt_TM"/>
</dbReference>
<dbReference type="Proteomes" id="UP000242875">
    <property type="component" value="Unassembled WGS sequence"/>
</dbReference>
<evidence type="ECO:0000259" key="8">
    <source>
        <dbReference type="Pfam" id="PF01490"/>
    </source>
</evidence>
<reference evidence="9 10" key="1">
    <citation type="journal article" date="2017" name="Mycologia">
        <title>Bifiguratus adelaidae, gen. et sp. nov., a new member of Mucoromycotina in endophytic and soil-dwelling habitats.</title>
        <authorList>
            <person name="Torres-Cruz T.J."/>
            <person name="Billingsley Tobias T.L."/>
            <person name="Almatruk M."/>
            <person name="Hesse C."/>
            <person name="Kuske C.R."/>
            <person name="Desiro A."/>
            <person name="Benucci G.M."/>
            <person name="Bonito G."/>
            <person name="Stajich J.E."/>
            <person name="Dunlap C."/>
            <person name="Arnold A.E."/>
            <person name="Porras-Alfaro A."/>
        </authorList>
    </citation>
    <scope>NUCLEOTIDE SEQUENCE [LARGE SCALE GENOMIC DNA]</scope>
    <source>
        <strain evidence="9 10">AZ0501</strain>
    </source>
</reference>
<feature type="transmembrane region" description="Helical" evidence="7">
    <location>
        <begin position="503"/>
        <end position="524"/>
    </location>
</feature>
<evidence type="ECO:0000256" key="4">
    <source>
        <dbReference type="ARBA" id="ARBA00022989"/>
    </source>
</evidence>
<keyword evidence="10" id="KW-1185">Reference proteome</keyword>
<comment type="subcellular location">
    <subcellularLocation>
        <location evidence="1">Membrane</location>
        <topology evidence="1">Multi-pass membrane protein</topology>
    </subcellularLocation>
</comment>
<keyword evidence="3 7" id="KW-0812">Transmembrane</keyword>
<evidence type="ECO:0000313" key="10">
    <source>
        <dbReference type="Proteomes" id="UP000242875"/>
    </source>
</evidence>
<keyword evidence="5 7" id="KW-0472">Membrane</keyword>
<name>A0A261XXF6_9FUNG</name>
<dbReference type="PANTHER" id="PTHR22950:SF666">
    <property type="entry name" value="VACUOLAR AMINO ACID TRANSPORTER 4"/>
    <property type="match status" value="1"/>
</dbReference>
<sequence>MLKVSDETCKDTVIRGTAFDVIEKYAKQWEPKVPGIVFMDHVRELYLQDLKAMEHVGWMKKRTILVADNALVPGAPDFVDYVSTHPKYSSEQLKATITFPDGQSAVDALQFRSAFWDAEHASPSFGDSSRLSDDQSVEVEDATVQSPTFSPLPKTLASAGLENLPAVANDTPTGMETSTHLQLPGGSVTSDIYKLREKLRRKQANYRLRRSASLSELREVRRRDVLGYCEILLNLDKPGGMRRYHFDRVRKAQKSSFGDETAKYPSSPLARGQDTEISAGRTSTDTDLSDLHLDDEDAEQKPDYRTYRLPLAPPLFQDLPAHKADVVPHESLAGVDPETESSITTVLPLRVHFYPARQPVHPSVSSRGAFDAEHCISGEELGARPIKRTRHFLEFLALDDLFNQFAGLDLDDDNEASEKLSSSVTVTESTPLLIDGKGKRPMLKSPVSQMGFLCGGSIFIVQNMQQVVKSISQDTYEVSTLHVLIIFGCILTPMCLIRRIARLSWTAILADGLILVGLVVLLYFDFQRLLLDNAREKTNSDLSKGIQLAFGPNINLLFDSTHASIFIGTAIYSFEGIGLVIPIRDAMMEPEKFPTVLTGVMILLSTVLTIIGALGYLAYGDLIQTVALLNLPPGPVVLSMQVLYSFGIVFSGPLCLYPAIRIFEQAIFAPHRRGKYSLVVKWEKNLLRISIVCVTLCVAYFGASDLDKFVSLIGSVCCTPLSLIFPPIFHLKAVAHKPWQIGMDIALVIFGLVCMIFTMLITARQWAQ</sequence>
<dbReference type="Pfam" id="PF01490">
    <property type="entry name" value="Aa_trans"/>
    <property type="match status" value="1"/>
</dbReference>
<comment type="caution">
    <text evidence="9">The sequence shown here is derived from an EMBL/GenBank/DDBJ whole genome shotgun (WGS) entry which is preliminary data.</text>
</comment>
<accession>A0A261XXF6</accession>
<feature type="region of interest" description="Disordered" evidence="6">
    <location>
        <begin position="255"/>
        <end position="299"/>
    </location>
</feature>
<dbReference type="Gene3D" id="3.40.50.150">
    <property type="entry name" value="Vaccinia Virus protein VP39"/>
    <property type="match status" value="1"/>
</dbReference>
<evidence type="ECO:0000256" key="2">
    <source>
        <dbReference type="ARBA" id="ARBA00008066"/>
    </source>
</evidence>
<feature type="transmembrane region" description="Helical" evidence="7">
    <location>
        <begin position="709"/>
        <end position="729"/>
    </location>
</feature>
<evidence type="ECO:0000256" key="6">
    <source>
        <dbReference type="SAM" id="MobiDB-lite"/>
    </source>
</evidence>
<dbReference type="EMBL" id="MVBO01000107">
    <property type="protein sequence ID" value="OZJ03053.1"/>
    <property type="molecule type" value="Genomic_DNA"/>
</dbReference>
<dbReference type="InterPro" id="IPR029063">
    <property type="entry name" value="SAM-dependent_MTases_sf"/>
</dbReference>
<dbReference type="SUPFAM" id="SSF53335">
    <property type="entry name" value="S-adenosyl-L-methionine-dependent methyltransferases"/>
    <property type="match status" value="1"/>
</dbReference>
<keyword evidence="4 7" id="KW-1133">Transmembrane helix</keyword>
<proteinExistence type="inferred from homology"/>
<dbReference type="PANTHER" id="PTHR22950">
    <property type="entry name" value="AMINO ACID TRANSPORTER"/>
    <property type="match status" value="1"/>
</dbReference>
<evidence type="ECO:0000256" key="7">
    <source>
        <dbReference type="SAM" id="Phobius"/>
    </source>
</evidence>
<evidence type="ECO:0000256" key="5">
    <source>
        <dbReference type="ARBA" id="ARBA00023136"/>
    </source>
</evidence>
<evidence type="ECO:0000256" key="1">
    <source>
        <dbReference type="ARBA" id="ARBA00004141"/>
    </source>
</evidence>
<dbReference type="AlphaFoldDB" id="A0A261XXF6"/>
<evidence type="ECO:0000256" key="3">
    <source>
        <dbReference type="ARBA" id="ARBA00022692"/>
    </source>
</evidence>
<organism evidence="9 10">
    <name type="scientific">Bifiguratus adelaidae</name>
    <dbReference type="NCBI Taxonomy" id="1938954"/>
    <lineage>
        <taxon>Eukaryota</taxon>
        <taxon>Fungi</taxon>
        <taxon>Fungi incertae sedis</taxon>
        <taxon>Mucoromycota</taxon>
        <taxon>Mucoromycotina</taxon>
        <taxon>Endogonomycetes</taxon>
        <taxon>Endogonales</taxon>
        <taxon>Endogonales incertae sedis</taxon>
        <taxon>Bifiguratus</taxon>
    </lineage>
</organism>
<dbReference type="GO" id="GO:0015179">
    <property type="term" value="F:L-amino acid transmembrane transporter activity"/>
    <property type="evidence" value="ECO:0007669"/>
    <property type="project" value="TreeGrafter"/>
</dbReference>
<feature type="transmembrane region" description="Helical" evidence="7">
    <location>
        <begin position="642"/>
        <end position="664"/>
    </location>
</feature>
<feature type="domain" description="Amino acid transporter transmembrane" evidence="8">
    <location>
        <begin position="447"/>
        <end position="761"/>
    </location>
</feature>
<feature type="transmembrane region" description="Helical" evidence="7">
    <location>
        <begin position="563"/>
        <end position="583"/>
    </location>
</feature>
<feature type="transmembrane region" description="Helical" evidence="7">
    <location>
        <begin position="478"/>
        <end position="496"/>
    </location>
</feature>
<feature type="transmembrane region" description="Helical" evidence="7">
    <location>
        <begin position="595"/>
        <end position="619"/>
    </location>
</feature>
<protein>
    <recommendedName>
        <fullName evidence="8">Amino acid transporter transmembrane domain-containing protein</fullName>
    </recommendedName>
</protein>
<comment type="similarity">
    <text evidence="2">Belongs to the amino acid/polyamine transporter 2 family.</text>
</comment>
<gene>
    <name evidence="9" type="ORF">BZG36_03775</name>
</gene>
<dbReference type="GO" id="GO:0005774">
    <property type="term" value="C:vacuolar membrane"/>
    <property type="evidence" value="ECO:0007669"/>
    <property type="project" value="TreeGrafter"/>
</dbReference>
<feature type="transmembrane region" description="Helical" evidence="7">
    <location>
        <begin position="741"/>
        <end position="763"/>
    </location>
</feature>
<evidence type="ECO:0000313" key="9">
    <source>
        <dbReference type="EMBL" id="OZJ03053.1"/>
    </source>
</evidence>